<keyword evidence="3" id="KW-1185">Reference proteome</keyword>
<evidence type="ECO:0000313" key="2">
    <source>
        <dbReference type="EMBL" id="CAK0850570.1"/>
    </source>
</evidence>
<sequence>MVSPPWSPRPSADGRADRADAARAALEAGQAADAWARAVPGASWAPPCAAGTPAAAEALGLPERGGPAGRARARQAAESRARAAPTAAHGARAAPPGQPAVRAGAWAAPVWRVPADAEPGGAVEAGARPSGASGGWRHRTPPCAVGAPAAAAQAHPEILAWRISLSLSLRSRLMSGLGALTDRSGSENEAEGWSRHLVPRSPRAR</sequence>
<feature type="compositionally biased region" description="Low complexity" evidence="1">
    <location>
        <begin position="82"/>
        <end position="99"/>
    </location>
</feature>
<name>A0ABN9TWA3_9DINO</name>
<accession>A0ABN9TWA3</accession>
<feature type="region of interest" description="Disordered" evidence="1">
    <location>
        <begin position="179"/>
        <end position="205"/>
    </location>
</feature>
<dbReference type="Proteomes" id="UP001189429">
    <property type="component" value="Unassembled WGS sequence"/>
</dbReference>
<dbReference type="EMBL" id="CAUYUJ010015164">
    <property type="protein sequence ID" value="CAK0850570.1"/>
    <property type="molecule type" value="Genomic_DNA"/>
</dbReference>
<evidence type="ECO:0000313" key="3">
    <source>
        <dbReference type="Proteomes" id="UP001189429"/>
    </source>
</evidence>
<protein>
    <submittedName>
        <fullName evidence="2">Uncharacterized protein</fullName>
    </submittedName>
</protein>
<organism evidence="2 3">
    <name type="scientific">Prorocentrum cordatum</name>
    <dbReference type="NCBI Taxonomy" id="2364126"/>
    <lineage>
        <taxon>Eukaryota</taxon>
        <taxon>Sar</taxon>
        <taxon>Alveolata</taxon>
        <taxon>Dinophyceae</taxon>
        <taxon>Prorocentrales</taxon>
        <taxon>Prorocentraceae</taxon>
        <taxon>Prorocentrum</taxon>
    </lineage>
</organism>
<feature type="region of interest" description="Disordered" evidence="1">
    <location>
        <begin position="57"/>
        <end position="99"/>
    </location>
</feature>
<feature type="compositionally biased region" description="Basic and acidic residues" evidence="1">
    <location>
        <begin position="12"/>
        <end position="21"/>
    </location>
</feature>
<feature type="region of interest" description="Disordered" evidence="1">
    <location>
        <begin position="1"/>
        <end position="25"/>
    </location>
</feature>
<gene>
    <name evidence="2" type="ORF">PCOR1329_LOCUS42961</name>
</gene>
<proteinExistence type="predicted"/>
<reference evidence="2" key="1">
    <citation type="submission" date="2023-10" db="EMBL/GenBank/DDBJ databases">
        <authorList>
            <person name="Chen Y."/>
            <person name="Shah S."/>
            <person name="Dougan E. K."/>
            <person name="Thang M."/>
            <person name="Chan C."/>
        </authorList>
    </citation>
    <scope>NUCLEOTIDE SEQUENCE [LARGE SCALE GENOMIC DNA]</scope>
</reference>
<evidence type="ECO:0000256" key="1">
    <source>
        <dbReference type="SAM" id="MobiDB-lite"/>
    </source>
</evidence>
<comment type="caution">
    <text evidence="2">The sequence shown here is derived from an EMBL/GenBank/DDBJ whole genome shotgun (WGS) entry which is preliminary data.</text>
</comment>